<evidence type="ECO:0000313" key="9">
    <source>
        <dbReference type="Proteomes" id="UP000283380"/>
    </source>
</evidence>
<keyword evidence="5 6" id="KW-0472">Membrane</keyword>
<comment type="subcellular location">
    <subcellularLocation>
        <location evidence="1">Cell membrane</location>
        <topology evidence="1">Multi-pass membrane protein</topology>
    </subcellularLocation>
</comment>
<evidence type="ECO:0000256" key="6">
    <source>
        <dbReference type="SAM" id="Phobius"/>
    </source>
</evidence>
<keyword evidence="3 6" id="KW-0812">Transmembrane</keyword>
<feature type="transmembrane region" description="Helical" evidence="6">
    <location>
        <begin position="93"/>
        <end position="119"/>
    </location>
</feature>
<evidence type="ECO:0000256" key="5">
    <source>
        <dbReference type="ARBA" id="ARBA00023136"/>
    </source>
</evidence>
<dbReference type="InterPro" id="IPR053160">
    <property type="entry name" value="MFS_DHA3_Transporter"/>
</dbReference>
<dbReference type="Pfam" id="PF07690">
    <property type="entry name" value="MFS_1"/>
    <property type="match status" value="1"/>
</dbReference>
<sequence length="398" mass="44286">MIQVNIIYTLLTQARFTRIISVLFIVQVLKLDSIQFSLIQSIFLFSQSFSEILSGIIGDMFNNKTVIFSGLFLLATAPLITVSSFFLPSNITLIILVISSVLDGIGNALISGADDALFYEGIRQDGNEDDYGKIRGNMQFISSVVVGLATAIGRYLFSLNYALPYIFQSIFILGAVVVIVFTKENKATKAESEQDEETLSGIFKKVLSVFKDMVHSSNILFLFIFTILVTSVINAIFMLLPNYISKLGFDASANGNVFMIYSLARGLIATPAYRLIKMRFSSLTILIASLLFVATGLEWQQNKYLFLIGAGILYIVLDILDPIVMKMLNLWVSDISRATFISGLSFSISLMTMIINPIIGTIIQSYGTIYMLVFTSLVTIFMIFAVYFLILKTKRKSN</sequence>
<keyword evidence="4 6" id="KW-1133">Transmembrane helix</keyword>
<keyword evidence="9" id="KW-1185">Reference proteome</keyword>
<organism evidence="8 9">
    <name type="scientific">Lactobacillus bombicola</name>
    <dbReference type="NCBI Taxonomy" id="1505723"/>
    <lineage>
        <taxon>Bacteria</taxon>
        <taxon>Bacillati</taxon>
        <taxon>Bacillota</taxon>
        <taxon>Bacilli</taxon>
        <taxon>Lactobacillales</taxon>
        <taxon>Lactobacillaceae</taxon>
        <taxon>Lactobacillus</taxon>
    </lineage>
</organism>
<dbReference type="InterPro" id="IPR036259">
    <property type="entry name" value="MFS_trans_sf"/>
</dbReference>
<dbReference type="PANTHER" id="PTHR23530:SF1">
    <property type="entry name" value="PERMEASE, MAJOR FACILITATOR SUPERFAMILY-RELATED"/>
    <property type="match status" value="1"/>
</dbReference>
<dbReference type="Gene3D" id="1.20.1250.20">
    <property type="entry name" value="MFS general substrate transporter like domains"/>
    <property type="match status" value="1"/>
</dbReference>
<evidence type="ECO:0000313" key="8">
    <source>
        <dbReference type="EMBL" id="RHW52748.1"/>
    </source>
</evidence>
<evidence type="ECO:0000256" key="3">
    <source>
        <dbReference type="ARBA" id="ARBA00022692"/>
    </source>
</evidence>
<evidence type="ECO:0000259" key="7">
    <source>
        <dbReference type="PROSITE" id="PS50850"/>
    </source>
</evidence>
<feature type="transmembrane region" description="Helical" evidence="6">
    <location>
        <begin position="163"/>
        <end position="182"/>
    </location>
</feature>
<dbReference type="Proteomes" id="UP000283380">
    <property type="component" value="Unassembled WGS sequence"/>
</dbReference>
<feature type="transmembrane region" description="Helical" evidence="6">
    <location>
        <begin position="66"/>
        <end position="87"/>
    </location>
</feature>
<reference evidence="8 9" key="1">
    <citation type="submission" date="2018-07" db="EMBL/GenBank/DDBJ databases">
        <title>Genome sequences of six Lactobacillus spp. isolated from bumble bee guts.</title>
        <authorList>
            <person name="Motta E.V.S."/>
            <person name="Moran N.A."/>
        </authorList>
    </citation>
    <scope>NUCLEOTIDE SEQUENCE [LARGE SCALE GENOMIC DNA]</scope>
    <source>
        <strain evidence="8 9">BI-4G</strain>
    </source>
</reference>
<feature type="domain" description="Major facilitator superfamily (MFS) profile" evidence="7">
    <location>
        <begin position="1"/>
        <end position="394"/>
    </location>
</feature>
<feature type="transmembrane region" description="Helical" evidence="6">
    <location>
        <begin position="303"/>
        <end position="320"/>
    </location>
</feature>
<gene>
    <name evidence="8" type="ORF">DS834_02335</name>
</gene>
<comment type="caution">
    <text evidence="8">The sequence shown here is derived from an EMBL/GenBank/DDBJ whole genome shotgun (WGS) entry which is preliminary data.</text>
</comment>
<evidence type="ECO:0000256" key="4">
    <source>
        <dbReference type="ARBA" id="ARBA00022989"/>
    </source>
</evidence>
<dbReference type="EMBL" id="QOCU01000002">
    <property type="protein sequence ID" value="RHW52748.1"/>
    <property type="molecule type" value="Genomic_DNA"/>
</dbReference>
<dbReference type="InterPro" id="IPR020846">
    <property type="entry name" value="MFS_dom"/>
</dbReference>
<feature type="transmembrane region" description="Helical" evidence="6">
    <location>
        <begin position="369"/>
        <end position="390"/>
    </location>
</feature>
<keyword evidence="2" id="KW-0813">Transport</keyword>
<evidence type="ECO:0000256" key="2">
    <source>
        <dbReference type="ARBA" id="ARBA00022448"/>
    </source>
</evidence>
<evidence type="ECO:0000256" key="1">
    <source>
        <dbReference type="ARBA" id="ARBA00004651"/>
    </source>
</evidence>
<feature type="transmembrane region" description="Helical" evidence="6">
    <location>
        <begin position="219"/>
        <end position="239"/>
    </location>
</feature>
<feature type="transmembrane region" description="Helical" evidence="6">
    <location>
        <begin position="340"/>
        <end position="363"/>
    </location>
</feature>
<protein>
    <submittedName>
        <fullName evidence="8">MFS transporter</fullName>
    </submittedName>
</protein>
<dbReference type="PANTHER" id="PTHR23530">
    <property type="entry name" value="TRANSPORT PROTEIN-RELATED"/>
    <property type="match status" value="1"/>
</dbReference>
<name>A0ABX9LV32_9LACO</name>
<feature type="transmembrane region" description="Helical" evidence="6">
    <location>
        <begin position="140"/>
        <end position="157"/>
    </location>
</feature>
<dbReference type="InterPro" id="IPR011701">
    <property type="entry name" value="MFS"/>
</dbReference>
<accession>A0ABX9LV32</accession>
<dbReference type="PROSITE" id="PS50850">
    <property type="entry name" value="MFS"/>
    <property type="match status" value="1"/>
</dbReference>
<feature type="transmembrane region" description="Helical" evidence="6">
    <location>
        <begin position="280"/>
        <end position="297"/>
    </location>
</feature>
<dbReference type="SUPFAM" id="SSF103473">
    <property type="entry name" value="MFS general substrate transporter"/>
    <property type="match status" value="1"/>
</dbReference>
<proteinExistence type="predicted"/>